<dbReference type="GO" id="GO:0016301">
    <property type="term" value="F:kinase activity"/>
    <property type="evidence" value="ECO:0007669"/>
    <property type="project" value="InterPro"/>
</dbReference>
<dbReference type="AlphaFoldDB" id="A0A0K1JP03"/>
<accession>A0A0K1JP03</accession>
<dbReference type="InterPro" id="IPR045540">
    <property type="entry name" value="YegS/DAGK_C"/>
</dbReference>
<name>A0A0K1JP03_9MICO</name>
<dbReference type="Pfam" id="PF00781">
    <property type="entry name" value="DAGK_cat"/>
    <property type="match status" value="1"/>
</dbReference>
<dbReference type="InterPro" id="IPR016064">
    <property type="entry name" value="NAD/diacylglycerol_kinase_sf"/>
</dbReference>
<dbReference type="STRING" id="571913.VV02_25650"/>
<protein>
    <recommendedName>
        <fullName evidence="1">DAGKc domain-containing protein</fullName>
    </recommendedName>
</protein>
<evidence type="ECO:0000259" key="1">
    <source>
        <dbReference type="PROSITE" id="PS50146"/>
    </source>
</evidence>
<dbReference type="RefSeq" id="WP_052596276.1">
    <property type="nucleotide sequence ID" value="NZ_CP011112.1"/>
</dbReference>
<dbReference type="SMART" id="SM00046">
    <property type="entry name" value="DAGKc"/>
    <property type="match status" value="1"/>
</dbReference>
<feature type="domain" description="DAGKc" evidence="1">
    <location>
        <begin position="1"/>
        <end position="130"/>
    </location>
</feature>
<organism evidence="2 3">
    <name type="scientific">Luteipulveratus mongoliensis</name>
    <dbReference type="NCBI Taxonomy" id="571913"/>
    <lineage>
        <taxon>Bacteria</taxon>
        <taxon>Bacillati</taxon>
        <taxon>Actinomycetota</taxon>
        <taxon>Actinomycetes</taxon>
        <taxon>Micrococcales</taxon>
        <taxon>Dermacoccaceae</taxon>
        <taxon>Luteipulveratus</taxon>
    </lineage>
</organism>
<dbReference type="GO" id="GO:0005829">
    <property type="term" value="C:cytosol"/>
    <property type="evidence" value="ECO:0007669"/>
    <property type="project" value="TreeGrafter"/>
</dbReference>
<dbReference type="PATRIC" id="fig|571913.6.peg.5197"/>
<gene>
    <name evidence="2" type="ORF">VV02_25650</name>
</gene>
<dbReference type="SUPFAM" id="SSF111331">
    <property type="entry name" value="NAD kinase/diacylglycerol kinase-like"/>
    <property type="match status" value="1"/>
</dbReference>
<sequence>MKRGAVIVNPSKSKDLTRLRRELSAVFHGYGWAEPLWFETTIEEPGTSQAQAALDAGVDLVCPLGGDGTVRCVATALRGSGVPMGLLAAGTGNLLARNLGLPFRRYTDGLRVALSGQDLKIDVGRVQLDRDGTGAAIEDHCFLVMAGMGLDADMLGGTPETLKARIGWMAYVASGLKHLRAAPVPAEVFVDGKSQGVRPTTTVLIGNCGQVTGGIRLMPQARIDDGLLDGVIMSAGRLTEWTRLVGHVLMGKEEPTQQVQHFSGSSFRVQSEAPRPVEMDGDLLGETLAMTVGIDQGSLIIRVP</sequence>
<dbReference type="Proteomes" id="UP000066480">
    <property type="component" value="Chromosome"/>
</dbReference>
<dbReference type="EMBL" id="CP011112">
    <property type="protein sequence ID" value="AKU18447.1"/>
    <property type="molecule type" value="Genomic_DNA"/>
</dbReference>
<dbReference type="InterPro" id="IPR017438">
    <property type="entry name" value="ATP-NAD_kinase_N"/>
</dbReference>
<dbReference type="KEGG" id="lmoi:VV02_25650"/>
<dbReference type="InterPro" id="IPR001206">
    <property type="entry name" value="Diacylglycerol_kinase_cat_dom"/>
</dbReference>
<keyword evidence="3" id="KW-1185">Reference proteome</keyword>
<reference evidence="2 3" key="1">
    <citation type="submission" date="2015-03" db="EMBL/GenBank/DDBJ databases">
        <title>Luteipulveratus halotolerans sp. nov., a novel actinobacterium (Dermacoccaceae) from Sarawak, Malaysia.</title>
        <authorList>
            <person name="Juboi H."/>
            <person name="Basik A."/>
            <person name="Shamsul S.S."/>
            <person name="Arnold P."/>
            <person name="Schmitt E.K."/>
            <person name="Sanglier J.-J."/>
            <person name="Yeo T."/>
        </authorList>
    </citation>
    <scope>NUCLEOTIDE SEQUENCE [LARGE SCALE GENOMIC DNA]</scope>
    <source>
        <strain evidence="2 3">MN07-A0370</strain>
    </source>
</reference>
<dbReference type="GO" id="GO:0008929">
    <property type="term" value="F:methylglyoxal synthase activity"/>
    <property type="evidence" value="ECO:0007669"/>
    <property type="project" value="InterPro"/>
</dbReference>
<dbReference type="InterPro" id="IPR004363">
    <property type="entry name" value="Methylgl_synth"/>
</dbReference>
<evidence type="ECO:0000313" key="3">
    <source>
        <dbReference type="Proteomes" id="UP000066480"/>
    </source>
</evidence>
<dbReference type="Gene3D" id="2.60.200.40">
    <property type="match status" value="1"/>
</dbReference>
<evidence type="ECO:0000313" key="2">
    <source>
        <dbReference type="EMBL" id="AKU18447.1"/>
    </source>
</evidence>
<dbReference type="PANTHER" id="PTHR30492">
    <property type="entry name" value="METHYLGLYOXAL SYNTHASE"/>
    <property type="match status" value="1"/>
</dbReference>
<proteinExistence type="predicted"/>
<dbReference type="Gene3D" id="3.40.50.10330">
    <property type="entry name" value="Probable inorganic polyphosphate/atp-NAD kinase, domain 1"/>
    <property type="match status" value="1"/>
</dbReference>
<dbReference type="PROSITE" id="PS50146">
    <property type="entry name" value="DAGK"/>
    <property type="match status" value="1"/>
</dbReference>
<dbReference type="GO" id="GO:0019242">
    <property type="term" value="P:methylglyoxal biosynthetic process"/>
    <property type="evidence" value="ECO:0007669"/>
    <property type="project" value="InterPro"/>
</dbReference>
<dbReference type="Pfam" id="PF19279">
    <property type="entry name" value="YegS_C"/>
    <property type="match status" value="1"/>
</dbReference>
<dbReference type="PANTHER" id="PTHR30492:SF0">
    <property type="entry name" value="METHYLGLYOXAL SYNTHASE"/>
    <property type="match status" value="1"/>
</dbReference>